<feature type="compositionally biased region" description="Low complexity" evidence="1">
    <location>
        <begin position="180"/>
        <end position="205"/>
    </location>
</feature>
<gene>
    <name evidence="2" type="ORF">NG895_29250</name>
</gene>
<feature type="region of interest" description="Disordered" evidence="1">
    <location>
        <begin position="178"/>
        <end position="246"/>
    </location>
</feature>
<organism evidence="2 3">
    <name type="scientific">Aeoliella straminimaris</name>
    <dbReference type="NCBI Taxonomy" id="2954799"/>
    <lineage>
        <taxon>Bacteria</taxon>
        <taxon>Pseudomonadati</taxon>
        <taxon>Planctomycetota</taxon>
        <taxon>Planctomycetia</taxon>
        <taxon>Pirellulales</taxon>
        <taxon>Lacipirellulaceae</taxon>
        <taxon>Aeoliella</taxon>
    </lineage>
</organism>
<protein>
    <submittedName>
        <fullName evidence="2">Helix-turn-helix domain-containing protein</fullName>
    </submittedName>
</protein>
<name>A0A9X2FFS5_9BACT</name>
<sequence>MARPRVLDDVKKGEITALLSAGMSMASIARYVGCDRKTIKRERSVDEDFDLRVRRAEMAVQLKPLQAIQRKADTHWRAAAWLLDRQEKRRLERQARRDAANAADKVTLTRVELVKLAGQVKDAVLCAAVFREDEAYLGRKIDQAFVNLVPELAAKPGDTLPPYEPAWWPRDYAPGERTSDFATSDAAADSAHASSNDASGASSSDASKDAATDPPVAPPETMPETLPPMDGPVVPPKWVPPRGQTWQQSARNLEKLNPARYGKQPAPGPVVDWEALQKFRDDLIGVIRKQRAESTSEPASEPCGEQRGGTNSSQSPKASEKAAVCQPSPTKGPGSFGPTNLDPGSCPKTNELK</sequence>
<dbReference type="Proteomes" id="UP001155241">
    <property type="component" value="Unassembled WGS sequence"/>
</dbReference>
<dbReference type="AlphaFoldDB" id="A0A9X2FFS5"/>
<proteinExistence type="predicted"/>
<accession>A0A9X2FFS5</accession>
<evidence type="ECO:0000313" key="3">
    <source>
        <dbReference type="Proteomes" id="UP001155241"/>
    </source>
</evidence>
<dbReference type="RefSeq" id="WP_252856124.1">
    <property type="nucleotide sequence ID" value="NZ_JAMXLR010000095.1"/>
</dbReference>
<reference evidence="2" key="1">
    <citation type="submission" date="2022-06" db="EMBL/GenBank/DDBJ databases">
        <title>Aeoliella straminimaris, a novel planctomycete from sediments.</title>
        <authorList>
            <person name="Vitorino I.R."/>
            <person name="Lage O.M."/>
        </authorList>
    </citation>
    <scope>NUCLEOTIDE SEQUENCE</scope>
    <source>
        <strain evidence="2">ICT_H6.2</strain>
    </source>
</reference>
<feature type="region of interest" description="Disordered" evidence="1">
    <location>
        <begin position="289"/>
        <end position="353"/>
    </location>
</feature>
<feature type="compositionally biased region" description="Polar residues" evidence="1">
    <location>
        <begin position="308"/>
        <end position="317"/>
    </location>
</feature>
<keyword evidence="3" id="KW-1185">Reference proteome</keyword>
<evidence type="ECO:0000313" key="2">
    <source>
        <dbReference type="EMBL" id="MCO6048009.1"/>
    </source>
</evidence>
<comment type="caution">
    <text evidence="2">The sequence shown here is derived from an EMBL/GenBank/DDBJ whole genome shotgun (WGS) entry which is preliminary data.</text>
</comment>
<evidence type="ECO:0000256" key="1">
    <source>
        <dbReference type="SAM" id="MobiDB-lite"/>
    </source>
</evidence>
<dbReference type="EMBL" id="JAMXLR010000095">
    <property type="protein sequence ID" value="MCO6048009.1"/>
    <property type="molecule type" value="Genomic_DNA"/>
</dbReference>
<feature type="compositionally biased region" description="Pro residues" evidence="1">
    <location>
        <begin position="215"/>
        <end position="239"/>
    </location>
</feature>